<dbReference type="PANTHER" id="PTHR11579">
    <property type="entry name" value="PROTEIN-L-ISOASPARTATE O-METHYLTRANSFERASE"/>
    <property type="match status" value="1"/>
</dbReference>
<evidence type="ECO:0000256" key="6">
    <source>
        <dbReference type="ARBA" id="ARBA00022679"/>
    </source>
</evidence>
<keyword evidence="4" id="KW-0963">Cytoplasm</keyword>
<keyword evidence="5" id="KW-0489">Methyltransferase</keyword>
<evidence type="ECO:0000256" key="1">
    <source>
        <dbReference type="ARBA" id="ARBA00004496"/>
    </source>
</evidence>
<keyword evidence="7" id="KW-0949">S-adenosyl-L-methionine</keyword>
<dbReference type="EMBL" id="JAKCXM010000074">
    <property type="protein sequence ID" value="KAJ0403813.1"/>
    <property type="molecule type" value="Genomic_DNA"/>
</dbReference>
<sequence length="326" mass="35367">MVIMRAPSTRFLRLQSPLSRALSVLSGVSEDLLISTSIGHQIGGKTHRALVDSLVKTNVVAANSRLERALRAVDRAHFTPPDLRQSIASYENRPLKIGVIATISTPQQHAQVLGMLESHMQPGARALDIGCGSGYLVAVMAHLVGATGSVVGVDIVPELVEFSTQNLHDALEEELLQATRVVMSASKDVLASLPSDELFDCIHVGVAVETKQEAEAFAAFLKPGGGLLVPLGRGGEEQKLVKMTKTADGDVLKQDVMSVLCQPMLDDVPAAQVIETRAEKVARLEAALKSWRESFEAMHQRRPTRDDMLLDPHAKQLFTEFTSLRK</sequence>
<gene>
    <name evidence="8" type="ORF">P43SY_003910</name>
</gene>
<evidence type="ECO:0000256" key="2">
    <source>
        <dbReference type="ARBA" id="ARBA00005369"/>
    </source>
</evidence>
<dbReference type="PANTHER" id="PTHR11579:SF0">
    <property type="entry name" value="PROTEIN-L-ISOASPARTATE(D-ASPARTATE) O-METHYLTRANSFERASE"/>
    <property type="match status" value="1"/>
</dbReference>
<comment type="caution">
    <text evidence="8">The sequence shown here is derived from an EMBL/GenBank/DDBJ whole genome shotgun (WGS) entry which is preliminary data.</text>
</comment>
<dbReference type="GO" id="GO:0032259">
    <property type="term" value="P:methylation"/>
    <property type="evidence" value="ECO:0007669"/>
    <property type="project" value="UniProtKB-KW"/>
</dbReference>
<comment type="subcellular location">
    <subcellularLocation>
        <location evidence="1">Cytoplasm</location>
    </subcellularLocation>
</comment>
<evidence type="ECO:0000313" key="8">
    <source>
        <dbReference type="EMBL" id="KAJ0403813.1"/>
    </source>
</evidence>
<protein>
    <recommendedName>
        <fullName evidence="3">protein-L-isoaspartate(D-aspartate) O-methyltransferase</fullName>
        <ecNumber evidence="3">2.1.1.77</ecNumber>
    </recommendedName>
</protein>
<evidence type="ECO:0000256" key="4">
    <source>
        <dbReference type="ARBA" id="ARBA00022490"/>
    </source>
</evidence>
<reference evidence="8" key="1">
    <citation type="submission" date="2021-12" db="EMBL/GenBank/DDBJ databases">
        <title>Prjna785345.</title>
        <authorList>
            <person name="Rujirawat T."/>
            <person name="Krajaejun T."/>
        </authorList>
    </citation>
    <scope>NUCLEOTIDE SEQUENCE</scope>
    <source>
        <strain evidence="8">Pi057C3</strain>
    </source>
</reference>
<dbReference type="CDD" id="cd02440">
    <property type="entry name" value="AdoMet_MTases"/>
    <property type="match status" value="1"/>
</dbReference>
<dbReference type="AlphaFoldDB" id="A0AAD5LN85"/>
<accession>A0AAD5LN85</accession>
<dbReference type="Proteomes" id="UP001209570">
    <property type="component" value="Unassembled WGS sequence"/>
</dbReference>
<keyword evidence="6" id="KW-0808">Transferase</keyword>
<evidence type="ECO:0000256" key="3">
    <source>
        <dbReference type="ARBA" id="ARBA00011890"/>
    </source>
</evidence>
<dbReference type="SUPFAM" id="SSF53335">
    <property type="entry name" value="S-adenosyl-L-methionine-dependent methyltransferases"/>
    <property type="match status" value="1"/>
</dbReference>
<dbReference type="Gene3D" id="3.40.50.150">
    <property type="entry name" value="Vaccinia Virus protein VP39"/>
    <property type="match status" value="1"/>
</dbReference>
<name>A0AAD5LN85_PYTIN</name>
<dbReference type="Gene3D" id="1.10.10.1460">
    <property type="match status" value="1"/>
</dbReference>
<evidence type="ECO:0000313" key="9">
    <source>
        <dbReference type="Proteomes" id="UP001209570"/>
    </source>
</evidence>
<proteinExistence type="inferred from homology"/>
<dbReference type="InterPro" id="IPR000682">
    <property type="entry name" value="PCMT"/>
</dbReference>
<evidence type="ECO:0000256" key="7">
    <source>
        <dbReference type="ARBA" id="ARBA00022691"/>
    </source>
</evidence>
<dbReference type="InterPro" id="IPR029063">
    <property type="entry name" value="SAM-dependent_MTases_sf"/>
</dbReference>
<dbReference type="EC" id="2.1.1.77" evidence="3"/>
<dbReference type="GO" id="GO:0005737">
    <property type="term" value="C:cytoplasm"/>
    <property type="evidence" value="ECO:0007669"/>
    <property type="project" value="UniProtKB-SubCell"/>
</dbReference>
<keyword evidence="9" id="KW-1185">Reference proteome</keyword>
<evidence type="ECO:0000256" key="5">
    <source>
        <dbReference type="ARBA" id="ARBA00022603"/>
    </source>
</evidence>
<comment type="similarity">
    <text evidence="2">Belongs to the methyltransferase superfamily. L-isoaspartyl/D-aspartyl protein methyltransferase family.</text>
</comment>
<dbReference type="GO" id="GO:0004719">
    <property type="term" value="F:protein-L-isoaspartate (D-aspartate) O-methyltransferase activity"/>
    <property type="evidence" value="ECO:0007669"/>
    <property type="project" value="UniProtKB-EC"/>
</dbReference>
<dbReference type="Pfam" id="PF01135">
    <property type="entry name" value="PCMT"/>
    <property type="match status" value="1"/>
</dbReference>
<organism evidence="8 9">
    <name type="scientific">Pythium insidiosum</name>
    <name type="common">Pythiosis disease agent</name>
    <dbReference type="NCBI Taxonomy" id="114742"/>
    <lineage>
        <taxon>Eukaryota</taxon>
        <taxon>Sar</taxon>
        <taxon>Stramenopiles</taxon>
        <taxon>Oomycota</taxon>
        <taxon>Peronosporomycetes</taxon>
        <taxon>Pythiales</taxon>
        <taxon>Pythiaceae</taxon>
        <taxon>Pythium</taxon>
    </lineage>
</organism>